<name>A0A7R9KX34_9ACAR</name>
<dbReference type="Pfam" id="PF26633">
    <property type="entry name" value="DUF8206"/>
    <property type="match status" value="1"/>
</dbReference>
<sequence>MRSVKIKYITFLTYLNIMYEQDMNKNQSTNKNEGKKEITILLLGESGVGKSTFINAIINYMSFESMDAANERPICIIPTSFTITNPKSRRPVKVTLGDQDSNENTTDPTESATQYPKCYNFQTDKIVLNIIDTPGIADTDGVEKDNKNMKNILNFISNYKEINAFCVLLKSNEARLGVVFKYCIFQLFNHLNKSAANNIIFLFTNCRSTHYLPGESGPALIKILDKIRESPPKVDIPYDESTTYCFDNESFRYLVATSEPNNLQFDKRYKSTYVDSWDRSVEECQRLFDYIIQLTPHKVMDTLSLNNTKQMIQLLIKPLADISENIADNVNQCEKHIIEVNEYKGTIEELRKKLEIPSVEIISVQFSRPKTVCGHEECCERIVENGVTMINYKTMCHSPCYLSFGDGDIIGNKGLKRCKAFSLYSGTDRDPGEPTGSLLERLVITPIERVAEVFTESDMCRECGHSYTKHLHLLNDTKTKMTMVRDQEVDKAIESTQSAAEAKKLQITSLVKRIGEMKTENETIVKSMSIFACFLANNSLTPINDAFKQYVEHLIANEQLVPTGAHRGTAISRLEQVLQQYDEQKQLIEKVMDGSVTVTGGSAITPVEIDCRVDQLCSLKHKGHEIRTMLDQQKQAKVNHNADCNKMQFIVSSVTKVIFHKDNLGIFFIKP</sequence>
<dbReference type="InterPro" id="IPR027417">
    <property type="entry name" value="P-loop_NTPase"/>
</dbReference>
<evidence type="ECO:0000313" key="4">
    <source>
        <dbReference type="Proteomes" id="UP000759131"/>
    </source>
</evidence>
<dbReference type="EMBL" id="OC862112">
    <property type="protein sequence ID" value="CAD7629944.1"/>
    <property type="molecule type" value="Genomic_DNA"/>
</dbReference>
<dbReference type="Gene3D" id="3.40.50.300">
    <property type="entry name" value="P-loop containing nucleotide triphosphate hydrolases"/>
    <property type="match status" value="1"/>
</dbReference>
<dbReference type="InterPro" id="IPR025662">
    <property type="entry name" value="Sigma_54_int_dom_ATP-bd_1"/>
</dbReference>
<feature type="compositionally biased region" description="Polar residues" evidence="1">
    <location>
        <begin position="98"/>
        <end position="113"/>
    </location>
</feature>
<dbReference type="PANTHER" id="PTHR32046:SF11">
    <property type="entry name" value="IMMUNE-ASSOCIATED NUCLEOTIDE-BINDING PROTEIN 10-LIKE"/>
    <property type="match status" value="1"/>
</dbReference>
<evidence type="ECO:0000313" key="3">
    <source>
        <dbReference type="EMBL" id="CAD7629944.1"/>
    </source>
</evidence>
<evidence type="ECO:0000259" key="2">
    <source>
        <dbReference type="Pfam" id="PF26633"/>
    </source>
</evidence>
<reference evidence="3" key="1">
    <citation type="submission" date="2020-11" db="EMBL/GenBank/DDBJ databases">
        <authorList>
            <person name="Tran Van P."/>
        </authorList>
    </citation>
    <scope>NUCLEOTIDE SEQUENCE</scope>
</reference>
<feature type="region of interest" description="Disordered" evidence="1">
    <location>
        <begin position="91"/>
        <end position="113"/>
    </location>
</feature>
<feature type="domain" description="DUF8206" evidence="2">
    <location>
        <begin position="366"/>
        <end position="422"/>
    </location>
</feature>
<dbReference type="EMBL" id="CAJPIZ010007537">
    <property type="protein sequence ID" value="CAG2110374.1"/>
    <property type="molecule type" value="Genomic_DNA"/>
</dbReference>
<dbReference type="InterPro" id="IPR058519">
    <property type="entry name" value="DUF8206"/>
</dbReference>
<dbReference type="AlphaFoldDB" id="A0A7R9KX34"/>
<accession>A0A7R9KX34</accession>
<organism evidence="3">
    <name type="scientific">Medioppia subpectinata</name>
    <dbReference type="NCBI Taxonomy" id="1979941"/>
    <lineage>
        <taxon>Eukaryota</taxon>
        <taxon>Metazoa</taxon>
        <taxon>Ecdysozoa</taxon>
        <taxon>Arthropoda</taxon>
        <taxon>Chelicerata</taxon>
        <taxon>Arachnida</taxon>
        <taxon>Acari</taxon>
        <taxon>Acariformes</taxon>
        <taxon>Sarcoptiformes</taxon>
        <taxon>Oribatida</taxon>
        <taxon>Brachypylina</taxon>
        <taxon>Oppioidea</taxon>
        <taxon>Oppiidae</taxon>
        <taxon>Medioppia</taxon>
    </lineage>
</organism>
<proteinExistence type="predicted"/>
<dbReference type="SUPFAM" id="SSF52540">
    <property type="entry name" value="P-loop containing nucleoside triphosphate hydrolases"/>
    <property type="match status" value="2"/>
</dbReference>
<dbReference type="OrthoDB" id="2386367at2759"/>
<gene>
    <name evidence="3" type="ORF">OSB1V03_LOCUS10358</name>
</gene>
<protein>
    <recommendedName>
        <fullName evidence="2">DUF8206 domain-containing protein</fullName>
    </recommendedName>
</protein>
<evidence type="ECO:0000256" key="1">
    <source>
        <dbReference type="SAM" id="MobiDB-lite"/>
    </source>
</evidence>
<keyword evidence="4" id="KW-1185">Reference proteome</keyword>
<dbReference type="Proteomes" id="UP000759131">
    <property type="component" value="Unassembled WGS sequence"/>
</dbReference>
<dbReference type="PANTHER" id="PTHR32046">
    <property type="entry name" value="G DOMAIN-CONTAINING PROTEIN"/>
    <property type="match status" value="1"/>
</dbReference>
<dbReference type="PROSITE" id="PS00675">
    <property type="entry name" value="SIGMA54_INTERACT_1"/>
    <property type="match status" value="1"/>
</dbReference>